<evidence type="ECO:0000256" key="2">
    <source>
        <dbReference type="SAM" id="Phobius"/>
    </source>
</evidence>
<gene>
    <name evidence="3" type="ORF">P170DRAFT_449626</name>
</gene>
<keyword evidence="2" id="KW-0472">Membrane</keyword>
<dbReference type="OrthoDB" id="2956246at2759"/>
<feature type="transmembrane region" description="Helical" evidence="2">
    <location>
        <begin position="158"/>
        <end position="178"/>
    </location>
</feature>
<proteinExistence type="predicted"/>
<keyword evidence="4" id="KW-1185">Reference proteome</keyword>
<feature type="transmembrane region" description="Helical" evidence="2">
    <location>
        <begin position="119"/>
        <end position="152"/>
    </location>
</feature>
<sequence length="367" mass="40526">MPLPIKRGDAWINPSFPDVSLDLAGVVSLADISTSLQRTALTGTATLLDCLVLCPGFHLQQHADELNKGEHPAAAALTSGYVFRIENPATVYYLQKIGKTGSLTTVRVRDVRKRQKKNALLETLFTVDTANAVSIGAHAIAVSLTLAVLVIVGLMRDWWGLFVTLILVLARLLNVVLIRRRCKLKWSGAVEADRPGDLLVLLSQDRWIKIVGDINQIKAVSSGQWLQDMSAPESWMAAFATVLVYLNAALASNASQFGKVLLILLLIVSAGLLAAANQWTDQLQMHGYVLELAKGETKAYERRLHMVKDLVEQYDGNPDWALRLGLINPEDLHDRSSEEFSVSSEERRSVRNRGRDRASEDIRPAIM</sequence>
<dbReference type="STRING" id="1392250.A0A2I2FZM5"/>
<evidence type="ECO:0000313" key="4">
    <source>
        <dbReference type="Proteomes" id="UP000234275"/>
    </source>
</evidence>
<keyword evidence="2" id="KW-1133">Transmembrane helix</keyword>
<dbReference type="Proteomes" id="UP000234275">
    <property type="component" value="Unassembled WGS sequence"/>
</dbReference>
<dbReference type="VEuPathDB" id="FungiDB:P170DRAFT_449626"/>
<reference evidence="3 4" key="1">
    <citation type="submission" date="2016-12" db="EMBL/GenBank/DDBJ databases">
        <title>The genomes of Aspergillus section Nigri reveals drivers in fungal speciation.</title>
        <authorList>
            <consortium name="DOE Joint Genome Institute"/>
            <person name="Vesth T.C."/>
            <person name="Nybo J."/>
            <person name="Theobald S."/>
            <person name="Brandl J."/>
            <person name="Frisvad J.C."/>
            <person name="Nielsen K.F."/>
            <person name="Lyhne E.K."/>
            <person name="Kogle M.E."/>
            <person name="Kuo A."/>
            <person name="Riley R."/>
            <person name="Clum A."/>
            <person name="Nolan M."/>
            <person name="Lipzen A."/>
            <person name="Salamov A."/>
            <person name="Henrissat B."/>
            <person name="Wiebenga A."/>
            <person name="De Vries R.P."/>
            <person name="Grigoriev I.V."/>
            <person name="Mortensen U.H."/>
            <person name="Andersen M.R."/>
            <person name="Baker S.E."/>
        </authorList>
    </citation>
    <scope>NUCLEOTIDE SEQUENCE [LARGE SCALE GENOMIC DNA]</scope>
    <source>
        <strain evidence="3 4">IBT 23096</strain>
    </source>
</reference>
<keyword evidence="2" id="KW-0812">Transmembrane</keyword>
<dbReference type="GeneID" id="36558753"/>
<comment type="caution">
    <text evidence="3">The sequence shown here is derived from an EMBL/GenBank/DDBJ whole genome shotgun (WGS) entry which is preliminary data.</text>
</comment>
<feature type="region of interest" description="Disordered" evidence="1">
    <location>
        <begin position="337"/>
        <end position="367"/>
    </location>
</feature>
<organism evidence="3 4">
    <name type="scientific">Aspergillus steynii IBT 23096</name>
    <dbReference type="NCBI Taxonomy" id="1392250"/>
    <lineage>
        <taxon>Eukaryota</taxon>
        <taxon>Fungi</taxon>
        <taxon>Dikarya</taxon>
        <taxon>Ascomycota</taxon>
        <taxon>Pezizomycotina</taxon>
        <taxon>Eurotiomycetes</taxon>
        <taxon>Eurotiomycetidae</taxon>
        <taxon>Eurotiales</taxon>
        <taxon>Aspergillaceae</taxon>
        <taxon>Aspergillus</taxon>
        <taxon>Aspergillus subgen. Circumdati</taxon>
    </lineage>
</organism>
<accession>A0A2I2FZM5</accession>
<dbReference type="EMBL" id="MSFO01000007">
    <property type="protein sequence ID" value="PLB46085.1"/>
    <property type="molecule type" value="Genomic_DNA"/>
</dbReference>
<dbReference type="RefSeq" id="XP_024701387.1">
    <property type="nucleotide sequence ID" value="XM_024851054.1"/>
</dbReference>
<dbReference type="AlphaFoldDB" id="A0A2I2FZM5"/>
<feature type="transmembrane region" description="Helical" evidence="2">
    <location>
        <begin position="257"/>
        <end position="276"/>
    </location>
</feature>
<evidence type="ECO:0000313" key="3">
    <source>
        <dbReference type="EMBL" id="PLB46085.1"/>
    </source>
</evidence>
<protein>
    <submittedName>
        <fullName evidence="3">Uncharacterized protein</fullName>
    </submittedName>
</protein>
<evidence type="ECO:0000256" key="1">
    <source>
        <dbReference type="SAM" id="MobiDB-lite"/>
    </source>
</evidence>
<name>A0A2I2FZM5_9EURO</name>